<feature type="region of interest" description="Disordered" evidence="1">
    <location>
        <begin position="1057"/>
        <end position="1111"/>
    </location>
</feature>
<keyword evidence="2" id="KW-1133">Transmembrane helix</keyword>
<name>A0AAW0BBM5_9AGAR</name>
<keyword evidence="2" id="KW-0812">Transmembrane</keyword>
<comment type="caution">
    <text evidence="3">The sequence shown here is derived from an EMBL/GenBank/DDBJ whole genome shotgun (WGS) entry which is preliminary data.</text>
</comment>
<keyword evidence="4" id="KW-1185">Reference proteome</keyword>
<dbReference type="EMBL" id="JAYKXP010000137">
    <property type="protein sequence ID" value="KAK7023530.1"/>
    <property type="molecule type" value="Genomic_DNA"/>
</dbReference>
<feature type="compositionally biased region" description="Polar residues" evidence="1">
    <location>
        <begin position="1089"/>
        <end position="1099"/>
    </location>
</feature>
<feature type="transmembrane region" description="Helical" evidence="2">
    <location>
        <begin position="312"/>
        <end position="331"/>
    </location>
</feature>
<proteinExistence type="predicted"/>
<feature type="compositionally biased region" description="Polar residues" evidence="1">
    <location>
        <begin position="1061"/>
        <end position="1071"/>
    </location>
</feature>
<evidence type="ECO:0000256" key="1">
    <source>
        <dbReference type="SAM" id="MobiDB-lite"/>
    </source>
</evidence>
<gene>
    <name evidence="3" type="ORF">VNI00_016681</name>
</gene>
<dbReference type="AlphaFoldDB" id="A0AAW0BBM5"/>
<evidence type="ECO:0000313" key="3">
    <source>
        <dbReference type="EMBL" id="KAK7023530.1"/>
    </source>
</evidence>
<feature type="transmembrane region" description="Helical" evidence="2">
    <location>
        <begin position="169"/>
        <end position="193"/>
    </location>
</feature>
<feature type="transmembrane region" description="Helical" evidence="2">
    <location>
        <begin position="205"/>
        <end position="226"/>
    </location>
</feature>
<evidence type="ECO:0000256" key="2">
    <source>
        <dbReference type="SAM" id="Phobius"/>
    </source>
</evidence>
<sequence>MDCNCQKKPDNFGGVLSGGIQDVSALLPLLGTEQCEQQVGSALEKGWLCASATILSLFGCLGIARVGGTTLLATLIVGPFYGAKWLSDAGFSTFGSVSSVVTLDSQTGQYGAEAALEKLLKEKHINDVNLVKGVAVTQRAGGDEKPASNGTGKDTPTLLRINRYAMAYLYSWNTMLLLTSLMSAVLGCTPYLYLMNHHWNRPLSWVFPLLRTFGSSACVVSIQRALQRRIQRIADMSLAWMKRTRQNVPEKVVESQDVLERRISGLLGRDIEQAASDGVNSPRLSASDDSQQIPTKISEEQLLKLLKRDWGLLLDQIVIFVSVPMIVAGYVGCFSLVGQSDATGAPYFRLVLESVLSIIRMFLWGWNPGWDEGTGLTLLLDLKKAEKGFPRVTSPCHAEELGLSGGKSLYTFLLQTEADFLRSAAACVGPLQRFESNAPIALFYSILIRNETKRLYTTISLSSTRRSITFTADEDRSTIFETKIRTNALIGTVYASTSGKVLPDIDPFISTDLYKQVLAHSQSLSKKLFRRRSDNELFVKWNLIGSCLPPDNDNASGNKKSLHDDEKRYCDISSRRILKSQVYISRGIMIATRHMMNSQSETPQDSCYTGSLYDEALLLAESFLLECMIYEQEKNVGDEKECIQAMQLRVSKEKEEAVARYREYSWGTLDDIEHHMTEDWDRVLKLLIQIRISKEHNSVKPFLEAWNNSHTSRSAIVEKYPNEFWHRTPLQDIMSKSHRRFVQYVVPRMDNILESGKASIIPTRYLRGDLRPETTLRGPYVHAADIDTLQASSDWHQVTSLQLSGALLLKVVENYNGDSKQGRRYNLPQHITTLIVVDIPASNRFQQALIEIARSNRNLICLSTGTCDEPIATSIAIRENREWWRTEALTQDPDFASSIGFESCTFEEVYKPLSSQSHLEDHKPHCPIVEAYGDHIKLNSRGRCSVLFCSRREGKMTILASIHTHHPMRVICTIQSDQRSFSQVFARTKQSSGLDDILFDIPNIPSGCGEVLISAVPLKASGKTRKPRTYWFDDETNPFSHTWEIHGLVKIEWTAAEGDSPSKQTGPSNENAEGDDKAKNATIDDVESRCSSSMGQHRNGSAHIEDTETRD</sequence>
<accession>A0AAW0BBM5</accession>
<protein>
    <submittedName>
        <fullName evidence="3">Uncharacterized protein</fullName>
    </submittedName>
</protein>
<dbReference type="Proteomes" id="UP001383192">
    <property type="component" value="Unassembled WGS sequence"/>
</dbReference>
<evidence type="ECO:0000313" key="4">
    <source>
        <dbReference type="Proteomes" id="UP001383192"/>
    </source>
</evidence>
<keyword evidence="2" id="KW-0472">Membrane</keyword>
<reference evidence="3 4" key="1">
    <citation type="submission" date="2024-01" db="EMBL/GenBank/DDBJ databases">
        <title>A draft genome for a cacao thread blight-causing isolate of Paramarasmius palmivorus.</title>
        <authorList>
            <person name="Baruah I.K."/>
            <person name="Bukari Y."/>
            <person name="Amoako-Attah I."/>
            <person name="Meinhardt L.W."/>
            <person name="Bailey B.A."/>
            <person name="Cohen S.P."/>
        </authorList>
    </citation>
    <scope>NUCLEOTIDE SEQUENCE [LARGE SCALE GENOMIC DNA]</scope>
    <source>
        <strain evidence="3 4">GH-12</strain>
    </source>
</reference>
<organism evidence="3 4">
    <name type="scientific">Paramarasmius palmivorus</name>
    <dbReference type="NCBI Taxonomy" id="297713"/>
    <lineage>
        <taxon>Eukaryota</taxon>
        <taxon>Fungi</taxon>
        <taxon>Dikarya</taxon>
        <taxon>Basidiomycota</taxon>
        <taxon>Agaricomycotina</taxon>
        <taxon>Agaricomycetes</taxon>
        <taxon>Agaricomycetidae</taxon>
        <taxon>Agaricales</taxon>
        <taxon>Marasmiineae</taxon>
        <taxon>Marasmiaceae</taxon>
        <taxon>Paramarasmius</taxon>
    </lineage>
</organism>